<name>A0A2S7IF35_9BACT</name>
<dbReference type="Pfam" id="PF13155">
    <property type="entry name" value="Toprim_2"/>
    <property type="match status" value="1"/>
</dbReference>
<evidence type="ECO:0000313" key="2">
    <source>
        <dbReference type="Proteomes" id="UP000239590"/>
    </source>
</evidence>
<proteinExistence type="predicted"/>
<dbReference type="CDD" id="cd01029">
    <property type="entry name" value="TOPRIM_primases"/>
    <property type="match status" value="1"/>
</dbReference>
<dbReference type="AlphaFoldDB" id="A0A2S7IF35"/>
<dbReference type="SUPFAM" id="SSF56731">
    <property type="entry name" value="DNA primase core"/>
    <property type="match status" value="1"/>
</dbReference>
<dbReference type="EMBL" id="PTRA01000009">
    <property type="protein sequence ID" value="PQA53408.1"/>
    <property type="molecule type" value="Genomic_DNA"/>
</dbReference>
<dbReference type="Gene3D" id="3.40.1360.10">
    <property type="match status" value="1"/>
</dbReference>
<keyword evidence="2" id="KW-1185">Reference proteome</keyword>
<dbReference type="InterPro" id="IPR034154">
    <property type="entry name" value="TOPRIM_DnaG/twinkle"/>
</dbReference>
<dbReference type="GO" id="GO:0008270">
    <property type="term" value="F:zinc ion binding"/>
    <property type="evidence" value="ECO:0007669"/>
    <property type="project" value="InterPro"/>
</dbReference>
<gene>
    <name evidence="1" type="ORF">C5O19_24490</name>
</gene>
<dbReference type="SUPFAM" id="SSF57783">
    <property type="entry name" value="Zinc beta-ribbon"/>
    <property type="match status" value="1"/>
</dbReference>
<dbReference type="OrthoDB" id="8536512at2"/>
<evidence type="ECO:0008006" key="3">
    <source>
        <dbReference type="Google" id="ProtNLM"/>
    </source>
</evidence>
<dbReference type="GO" id="GO:0006260">
    <property type="term" value="P:DNA replication"/>
    <property type="evidence" value="ECO:0007669"/>
    <property type="project" value="InterPro"/>
</dbReference>
<evidence type="ECO:0000313" key="1">
    <source>
        <dbReference type="EMBL" id="PQA53408.1"/>
    </source>
</evidence>
<sequence>MTFQQAKALSLVGFLEKYYAEPTYIRGQNYWYVSPLRAERTPSFKVDNRLNLWYDHGLGKGGTIIDLGCLLWKCSPRDVLEKLAEGADWPERIPVSAKAYVKRPGLVIQCVGELSDARLLAYAQSRMIAPAMLRRYCQQISYQLNGKTYRAIGFKNDRGGYELRSPYFKGSSSPKSYTHLQGGHPQLLVLEGFMDFLSVVTYFQHLPLDVLVLNSLALLEKASPVLGSYTRVILLLDNDAAGEKATRQVQARREGIIDARVLLGSAKDVNECLMNHTPANATRDESVRR</sequence>
<comment type="caution">
    <text evidence="1">The sequence shown here is derived from an EMBL/GenBank/DDBJ whole genome shotgun (WGS) entry which is preliminary data.</text>
</comment>
<dbReference type="InterPro" id="IPR036977">
    <property type="entry name" value="DNA_primase_Znf_CHC2"/>
</dbReference>
<organism evidence="1 2">
    <name type="scientific">Siphonobacter curvatus</name>
    <dbReference type="NCBI Taxonomy" id="2094562"/>
    <lineage>
        <taxon>Bacteria</taxon>
        <taxon>Pseudomonadati</taxon>
        <taxon>Bacteroidota</taxon>
        <taxon>Cytophagia</taxon>
        <taxon>Cytophagales</taxon>
        <taxon>Cytophagaceae</taxon>
        <taxon>Siphonobacter</taxon>
    </lineage>
</organism>
<accession>A0A2S7IF35</accession>
<dbReference type="GO" id="GO:0003677">
    <property type="term" value="F:DNA binding"/>
    <property type="evidence" value="ECO:0007669"/>
    <property type="project" value="InterPro"/>
</dbReference>
<reference evidence="2" key="1">
    <citation type="submission" date="2018-02" db="EMBL/GenBank/DDBJ databases">
        <title>Genome sequencing of Solimonas sp. HR-BB.</title>
        <authorList>
            <person name="Lee Y."/>
            <person name="Jeon C.O."/>
        </authorList>
    </citation>
    <scope>NUCLEOTIDE SEQUENCE [LARGE SCALE GENOMIC DNA]</scope>
    <source>
        <strain evidence="2">HR-U</strain>
    </source>
</reference>
<protein>
    <recommendedName>
        <fullName evidence="3">DNA primase</fullName>
    </recommendedName>
</protein>
<dbReference type="Proteomes" id="UP000239590">
    <property type="component" value="Unassembled WGS sequence"/>
</dbReference>
<dbReference type="Gene3D" id="3.90.580.10">
    <property type="entry name" value="Zinc finger, CHC2-type domain"/>
    <property type="match status" value="1"/>
</dbReference>
<dbReference type="RefSeq" id="WP_104716006.1">
    <property type="nucleotide sequence ID" value="NZ_PTRA01000009.1"/>
</dbReference>